<comment type="caution">
    <text evidence="3">The sequence shown here is derived from an EMBL/GenBank/DDBJ whole genome shotgun (WGS) entry which is preliminary data.</text>
</comment>
<dbReference type="SUPFAM" id="SSF53041">
    <property type="entry name" value="Resolvase-like"/>
    <property type="match status" value="1"/>
</dbReference>
<dbReference type="InterPro" id="IPR038109">
    <property type="entry name" value="DNA_bind_recomb_sf"/>
</dbReference>
<sequence length="398" mass="43558">MAARAAANSAMVMALTALVCWDLDRLTRQPRQLEDWIDRAKSRGLLVVTANGEADLSTDAGILFAGIKLQVARSEVRRKSARQRRAQQQRAELGRPAKGVRLTGYTINGNLIEDEAAVVRGVFDRFLAGDTLKAIARGLQDASVPTRRGGKWNPSSVSSILRNARYAGRSVYKGQDVGAATWPAIVQEAQFAAVQARLNDPRRTVNRQDTARKHVGSGVYRCDCGLPVRSSSGLGAGLHRYTCREACFYRSGTPVDDYVLRVIRGRLARPDLADLLVKPADEAALKELRDERNDLDHRLSVIESDYDEGLIDGRRYATAVEKARARIVEVQRRQAALVSRGSTATVHGAPDPVAALDAAPLAIRQRLIDALAVITLHKGVHGSRAFRPESVTIDWRSA</sequence>
<evidence type="ECO:0000259" key="1">
    <source>
        <dbReference type="PROSITE" id="PS51736"/>
    </source>
</evidence>
<accession>A0ABN2LBN1</accession>
<dbReference type="Gene3D" id="3.40.50.1390">
    <property type="entry name" value="Resolvase, N-terminal catalytic domain"/>
    <property type="match status" value="1"/>
</dbReference>
<organism evidence="3 4">
    <name type="scientific">Nostocoides veronense</name>
    <dbReference type="NCBI Taxonomy" id="330836"/>
    <lineage>
        <taxon>Bacteria</taxon>
        <taxon>Bacillati</taxon>
        <taxon>Actinomycetota</taxon>
        <taxon>Actinomycetes</taxon>
        <taxon>Micrococcales</taxon>
        <taxon>Intrasporangiaceae</taxon>
        <taxon>Nostocoides</taxon>
    </lineage>
</organism>
<dbReference type="Pfam" id="PF00239">
    <property type="entry name" value="Resolvase"/>
    <property type="match status" value="1"/>
</dbReference>
<dbReference type="PANTHER" id="PTHR30461">
    <property type="entry name" value="DNA-INVERTASE FROM LAMBDOID PROPHAGE"/>
    <property type="match status" value="1"/>
</dbReference>
<name>A0ABN2LBN1_9MICO</name>
<dbReference type="RefSeq" id="WP_344080775.1">
    <property type="nucleotide sequence ID" value="NZ_BAAAPO010000007.1"/>
</dbReference>
<keyword evidence="4" id="KW-1185">Reference proteome</keyword>
<evidence type="ECO:0000313" key="3">
    <source>
        <dbReference type="EMBL" id="GAA1782351.1"/>
    </source>
</evidence>
<dbReference type="InterPro" id="IPR050639">
    <property type="entry name" value="SSR_resolvase"/>
</dbReference>
<dbReference type="InterPro" id="IPR006119">
    <property type="entry name" value="Resolv_N"/>
</dbReference>
<proteinExistence type="predicted"/>
<evidence type="ECO:0000259" key="2">
    <source>
        <dbReference type="PROSITE" id="PS51737"/>
    </source>
</evidence>
<dbReference type="PROSITE" id="PS51737">
    <property type="entry name" value="RECOMBINASE_DNA_BIND"/>
    <property type="match status" value="1"/>
</dbReference>
<dbReference type="PROSITE" id="PS51736">
    <property type="entry name" value="RECOMBINASES_3"/>
    <property type="match status" value="1"/>
</dbReference>
<gene>
    <name evidence="3" type="ORF">GCM10009811_04850</name>
</gene>
<dbReference type="EMBL" id="BAAAPO010000007">
    <property type="protein sequence ID" value="GAA1782351.1"/>
    <property type="molecule type" value="Genomic_DNA"/>
</dbReference>
<dbReference type="InterPro" id="IPR036162">
    <property type="entry name" value="Resolvase-like_N_sf"/>
</dbReference>
<feature type="domain" description="Recombinase" evidence="2">
    <location>
        <begin position="97"/>
        <end position="204"/>
    </location>
</feature>
<dbReference type="Pfam" id="PF07508">
    <property type="entry name" value="Recombinase"/>
    <property type="match status" value="1"/>
</dbReference>
<feature type="domain" description="Resolvase/invertase-type recombinase catalytic" evidence="1">
    <location>
        <begin position="1"/>
        <end position="94"/>
    </location>
</feature>
<protein>
    <submittedName>
        <fullName evidence="3">Recombinase family protein</fullName>
    </submittedName>
</protein>
<dbReference type="InterPro" id="IPR011109">
    <property type="entry name" value="DNA_bind_recombinase_dom"/>
</dbReference>
<evidence type="ECO:0000313" key="4">
    <source>
        <dbReference type="Proteomes" id="UP001499938"/>
    </source>
</evidence>
<dbReference type="Gene3D" id="3.90.1750.20">
    <property type="entry name" value="Putative Large Serine Recombinase, Chain B, Domain 2"/>
    <property type="match status" value="1"/>
</dbReference>
<dbReference type="PANTHER" id="PTHR30461:SF23">
    <property type="entry name" value="DNA RECOMBINASE-RELATED"/>
    <property type="match status" value="1"/>
</dbReference>
<dbReference type="Proteomes" id="UP001499938">
    <property type="component" value="Unassembled WGS sequence"/>
</dbReference>
<reference evidence="3 4" key="1">
    <citation type="journal article" date="2019" name="Int. J. Syst. Evol. Microbiol.">
        <title>The Global Catalogue of Microorganisms (GCM) 10K type strain sequencing project: providing services to taxonomists for standard genome sequencing and annotation.</title>
        <authorList>
            <consortium name="The Broad Institute Genomics Platform"/>
            <consortium name="The Broad Institute Genome Sequencing Center for Infectious Disease"/>
            <person name="Wu L."/>
            <person name="Ma J."/>
        </authorList>
    </citation>
    <scope>NUCLEOTIDE SEQUENCE [LARGE SCALE GENOMIC DNA]</scope>
    <source>
        <strain evidence="3 4">JCM 15592</strain>
    </source>
</reference>